<proteinExistence type="predicted"/>
<evidence type="ECO:0000313" key="1">
    <source>
        <dbReference type="EMBL" id="KAJ7553515.1"/>
    </source>
</evidence>
<evidence type="ECO:0000313" key="2">
    <source>
        <dbReference type="Proteomes" id="UP001162992"/>
    </source>
</evidence>
<keyword evidence="2" id="KW-1185">Reference proteome</keyword>
<sequence>MKAFWRRGRGASSRDDAQTPAQLANGTAMSLEVVETSEEILVTIPGAMVHLVDEQQSVLLASGDFSLVRLVQNGDGIAVFAKVGGDFQWPVAKDEATAKLDTSHYFFTLRVVDGDGIIASNPSSAERSMQRSASTINNAQSAETMSYGVTFDVEGNEKTLMDLDMLLGQYSSFSAPKVVQGGNKDHALVATNDAIDNFSPPAGKNMPAVSSTDDLTTAAYWTTLAPNVQEYNSSLAKAIATGSGQVIRGIIRCSDSTISKLQKGETYMKGRIKPGSKQAEFTPRTMKNIRRARKVSKMSQKTAKAVLSGVVTTAGMISSSVIQSKPGKKFFKLLPGEVALASLDAFGRIFDALDVAGKNVLSASSEATSGVVSHRYGEQAAELTKDGLATFGHAAGTMWTLSKIRKAFNPKNATSTSTTLMKSAAKGAYIGAKER</sequence>
<name>A0ACC2DGV0_DIPCM</name>
<dbReference type="Proteomes" id="UP001162992">
    <property type="component" value="Chromosome 6"/>
</dbReference>
<accession>A0ACC2DGV0</accession>
<reference evidence="2" key="1">
    <citation type="journal article" date="2024" name="Proc. Natl. Acad. Sci. U.S.A.">
        <title>Extraordinary preservation of gene collinearity over three hundred million years revealed in homosporous lycophytes.</title>
        <authorList>
            <person name="Li C."/>
            <person name="Wickell D."/>
            <person name="Kuo L.Y."/>
            <person name="Chen X."/>
            <person name="Nie B."/>
            <person name="Liao X."/>
            <person name="Peng D."/>
            <person name="Ji J."/>
            <person name="Jenkins J."/>
            <person name="Williams M."/>
            <person name="Shu S."/>
            <person name="Plott C."/>
            <person name="Barry K."/>
            <person name="Rajasekar S."/>
            <person name="Grimwood J."/>
            <person name="Han X."/>
            <person name="Sun S."/>
            <person name="Hou Z."/>
            <person name="He W."/>
            <person name="Dai G."/>
            <person name="Sun C."/>
            <person name="Schmutz J."/>
            <person name="Leebens-Mack J.H."/>
            <person name="Li F.W."/>
            <person name="Wang L."/>
        </authorList>
    </citation>
    <scope>NUCLEOTIDE SEQUENCE [LARGE SCALE GENOMIC DNA]</scope>
    <source>
        <strain evidence="2">cv. PW_Plant_1</strain>
    </source>
</reference>
<organism evidence="1 2">
    <name type="scientific">Diphasiastrum complanatum</name>
    <name type="common">Issler's clubmoss</name>
    <name type="synonym">Lycopodium complanatum</name>
    <dbReference type="NCBI Taxonomy" id="34168"/>
    <lineage>
        <taxon>Eukaryota</taxon>
        <taxon>Viridiplantae</taxon>
        <taxon>Streptophyta</taxon>
        <taxon>Embryophyta</taxon>
        <taxon>Tracheophyta</taxon>
        <taxon>Lycopodiopsida</taxon>
        <taxon>Lycopodiales</taxon>
        <taxon>Lycopodiaceae</taxon>
        <taxon>Lycopodioideae</taxon>
        <taxon>Diphasiastrum</taxon>
    </lineage>
</organism>
<gene>
    <name evidence="1" type="ORF">O6H91_06G101400</name>
</gene>
<protein>
    <submittedName>
        <fullName evidence="1">Uncharacterized protein</fullName>
    </submittedName>
</protein>
<dbReference type="EMBL" id="CM055097">
    <property type="protein sequence ID" value="KAJ7553515.1"/>
    <property type="molecule type" value="Genomic_DNA"/>
</dbReference>
<comment type="caution">
    <text evidence="1">The sequence shown here is derived from an EMBL/GenBank/DDBJ whole genome shotgun (WGS) entry which is preliminary data.</text>
</comment>